<reference evidence="1 2" key="1">
    <citation type="journal article" date="2017" name="PLoS Biol.">
        <title>The sea cucumber genome provides insights into morphological evolution and visceral regeneration.</title>
        <authorList>
            <person name="Zhang X."/>
            <person name="Sun L."/>
            <person name="Yuan J."/>
            <person name="Sun Y."/>
            <person name="Gao Y."/>
            <person name="Zhang L."/>
            <person name="Li S."/>
            <person name="Dai H."/>
            <person name="Hamel J.F."/>
            <person name="Liu C."/>
            <person name="Yu Y."/>
            <person name="Liu S."/>
            <person name="Lin W."/>
            <person name="Guo K."/>
            <person name="Jin S."/>
            <person name="Xu P."/>
            <person name="Storey K.B."/>
            <person name="Huan P."/>
            <person name="Zhang T."/>
            <person name="Zhou Y."/>
            <person name="Zhang J."/>
            <person name="Lin C."/>
            <person name="Li X."/>
            <person name="Xing L."/>
            <person name="Huo D."/>
            <person name="Sun M."/>
            <person name="Wang L."/>
            <person name="Mercier A."/>
            <person name="Li F."/>
            <person name="Yang H."/>
            <person name="Xiang J."/>
        </authorList>
    </citation>
    <scope>NUCLEOTIDE SEQUENCE [LARGE SCALE GENOMIC DNA]</scope>
    <source>
        <strain evidence="1">Shaxun</strain>
        <tissue evidence="1">Muscle</tissue>
    </source>
</reference>
<proteinExistence type="predicted"/>
<dbReference type="AlphaFoldDB" id="A0A2G8KIN8"/>
<dbReference type="SUPFAM" id="SSF50978">
    <property type="entry name" value="WD40 repeat-like"/>
    <property type="match status" value="1"/>
</dbReference>
<protein>
    <submittedName>
        <fullName evidence="1">Uncharacterized protein</fullName>
    </submittedName>
</protein>
<sequence>MDAPPLTIRIKSMNEVQLKNVWQHTQLLQTSDAVQPAGALALLDPDTQQLNFLSLRTFDLNFSEDVPAFRIYKHHEIECWKQFTIESTLLKINKKVIGISAVEVSANQQQIAVGTMKGDIITYSLMQDQPQAVRYIRNESALGDPLISLTWSLDGNRIMNVNDSGMLRVWSTLPGRRLVKDAKELDLVKNTSTDSVPPQLTLLITMDDQENDFNFQAGPLSDTGAQKETDFPSVAAFHPSCTLLATQNSIVVGLQSGDLLKCNAVFDA</sequence>
<evidence type="ECO:0000313" key="1">
    <source>
        <dbReference type="EMBL" id="PIK47863.1"/>
    </source>
</evidence>
<dbReference type="OrthoDB" id="10067911at2759"/>
<dbReference type="Gene3D" id="2.130.10.10">
    <property type="entry name" value="YVTN repeat-like/Quinoprotein amine dehydrogenase"/>
    <property type="match status" value="1"/>
</dbReference>
<accession>A0A2G8KIN8</accession>
<comment type="caution">
    <text evidence="1">The sequence shown here is derived from an EMBL/GenBank/DDBJ whole genome shotgun (WGS) entry which is preliminary data.</text>
</comment>
<dbReference type="STRING" id="307972.A0A2G8KIN8"/>
<organism evidence="1 2">
    <name type="scientific">Stichopus japonicus</name>
    <name type="common">Sea cucumber</name>
    <dbReference type="NCBI Taxonomy" id="307972"/>
    <lineage>
        <taxon>Eukaryota</taxon>
        <taxon>Metazoa</taxon>
        <taxon>Echinodermata</taxon>
        <taxon>Eleutherozoa</taxon>
        <taxon>Echinozoa</taxon>
        <taxon>Holothuroidea</taxon>
        <taxon>Aspidochirotacea</taxon>
        <taxon>Aspidochirotida</taxon>
        <taxon>Stichopodidae</taxon>
        <taxon>Apostichopus</taxon>
    </lineage>
</organism>
<gene>
    <name evidence="1" type="ORF">BSL78_15280</name>
</gene>
<dbReference type="InterPro" id="IPR015943">
    <property type="entry name" value="WD40/YVTN_repeat-like_dom_sf"/>
</dbReference>
<dbReference type="InterPro" id="IPR036322">
    <property type="entry name" value="WD40_repeat_dom_sf"/>
</dbReference>
<dbReference type="Proteomes" id="UP000230750">
    <property type="component" value="Unassembled WGS sequence"/>
</dbReference>
<evidence type="ECO:0000313" key="2">
    <source>
        <dbReference type="Proteomes" id="UP000230750"/>
    </source>
</evidence>
<dbReference type="EMBL" id="MRZV01000553">
    <property type="protein sequence ID" value="PIK47863.1"/>
    <property type="molecule type" value="Genomic_DNA"/>
</dbReference>
<keyword evidence="2" id="KW-1185">Reference proteome</keyword>
<name>A0A2G8KIN8_STIJA</name>